<feature type="domain" description="HMG box" evidence="1">
    <location>
        <begin position="108"/>
        <end position="175"/>
    </location>
</feature>
<protein>
    <recommendedName>
        <fullName evidence="1">HMG box domain-containing protein</fullName>
    </recommendedName>
</protein>
<evidence type="ECO:0000259" key="1">
    <source>
        <dbReference type="SMART" id="SM00398"/>
    </source>
</evidence>
<organism evidence="2 3">
    <name type="scientific">Trichuris suis</name>
    <name type="common">pig whipworm</name>
    <dbReference type="NCBI Taxonomy" id="68888"/>
    <lineage>
        <taxon>Eukaryota</taxon>
        <taxon>Metazoa</taxon>
        <taxon>Ecdysozoa</taxon>
        <taxon>Nematoda</taxon>
        <taxon>Enoplea</taxon>
        <taxon>Dorylaimia</taxon>
        <taxon>Trichinellida</taxon>
        <taxon>Trichuridae</taxon>
        <taxon>Trichuris</taxon>
    </lineage>
</organism>
<reference evidence="2 3" key="1">
    <citation type="journal article" date="2014" name="Nat. Genet.">
        <title>Genome and transcriptome of the porcine whipworm Trichuris suis.</title>
        <authorList>
            <person name="Jex A.R."/>
            <person name="Nejsum P."/>
            <person name="Schwarz E.M."/>
            <person name="Hu L."/>
            <person name="Young N.D."/>
            <person name="Hall R.S."/>
            <person name="Korhonen P.K."/>
            <person name="Liao S."/>
            <person name="Thamsborg S."/>
            <person name="Xia J."/>
            <person name="Xu P."/>
            <person name="Wang S."/>
            <person name="Scheerlinck J.P."/>
            <person name="Hofmann A."/>
            <person name="Sternberg P.W."/>
            <person name="Wang J."/>
            <person name="Gasser R.B."/>
        </authorList>
    </citation>
    <scope>NUCLEOTIDE SEQUENCE [LARGE SCALE GENOMIC DNA]</scope>
    <source>
        <strain evidence="2">DCEP-RM93M</strain>
    </source>
</reference>
<evidence type="ECO:0000313" key="2">
    <source>
        <dbReference type="EMBL" id="KFD49114.1"/>
    </source>
</evidence>
<evidence type="ECO:0000313" key="3">
    <source>
        <dbReference type="Proteomes" id="UP000030764"/>
    </source>
</evidence>
<dbReference type="InterPro" id="IPR009071">
    <property type="entry name" value="HMG_box_dom"/>
</dbReference>
<dbReference type="InterPro" id="IPR036910">
    <property type="entry name" value="HMG_box_dom_sf"/>
</dbReference>
<dbReference type="AlphaFoldDB" id="A0A085LVW8"/>
<keyword evidence="3" id="KW-1185">Reference proteome</keyword>
<feature type="domain" description="HMG box" evidence="1">
    <location>
        <begin position="224"/>
        <end position="288"/>
    </location>
</feature>
<dbReference type="Gene3D" id="1.10.30.10">
    <property type="entry name" value="High mobility group box domain"/>
    <property type="match status" value="2"/>
</dbReference>
<gene>
    <name evidence="2" type="ORF">M513_10056</name>
</gene>
<name>A0A085LVW8_9BILA</name>
<dbReference type="EMBL" id="KL363278">
    <property type="protein sequence ID" value="KFD49114.1"/>
    <property type="molecule type" value="Genomic_DNA"/>
</dbReference>
<dbReference type="Proteomes" id="UP000030764">
    <property type="component" value="Unassembled WGS sequence"/>
</dbReference>
<dbReference type="SMART" id="SM00398">
    <property type="entry name" value="HMG"/>
    <property type="match status" value="2"/>
</dbReference>
<proteinExistence type="predicted"/>
<accession>A0A085LVW8</accession>
<sequence length="344" mass="39139">MATTPSLAKLFGFAIGKYGTYGCFGNRSAMLNALKGFDFEHVRLFTSFAPCVVSVSGKNFGKSCAYALFAKEFADSPENFSEEEAEEQRRRIDAKRKVTILMNRYGYPPLPSPNAYQMYTKECFEKTGKGQSVASVMGQFAKGWKTLSIGDRQKLEEKVAHELDEFSQAVQDWETKMKEQKLSAILKAINLGLRTIDSKQGPRRLLQKQLDILKKQYNYPDVKLVKPYSIFVHEKLKKSSGSQMKQTERLKQASQDWNALAPSQKVLLTERAESTNQSVKDKVSSWKESMEKKGLTDIVERIEWIEAKVRNLSRRSKLTNVEQLLETITTLKSKTASNTVKKKR</sequence>
<dbReference type="SUPFAM" id="SSF47095">
    <property type="entry name" value="HMG-box"/>
    <property type="match status" value="2"/>
</dbReference>